<evidence type="ECO:0000259" key="4">
    <source>
        <dbReference type="PROSITE" id="PS01124"/>
    </source>
</evidence>
<keyword evidence="1" id="KW-0805">Transcription regulation</keyword>
<accession>A0A2S1YPC7</accession>
<dbReference type="GO" id="GO:0043565">
    <property type="term" value="F:sequence-specific DNA binding"/>
    <property type="evidence" value="ECO:0007669"/>
    <property type="project" value="InterPro"/>
</dbReference>
<dbReference type="SMART" id="SM00342">
    <property type="entry name" value="HTH_ARAC"/>
    <property type="match status" value="1"/>
</dbReference>
<dbReference type="PANTHER" id="PTHR43280">
    <property type="entry name" value="ARAC-FAMILY TRANSCRIPTIONAL REGULATOR"/>
    <property type="match status" value="1"/>
</dbReference>
<evidence type="ECO:0000256" key="2">
    <source>
        <dbReference type="ARBA" id="ARBA00023125"/>
    </source>
</evidence>
<keyword evidence="2" id="KW-0238">DNA-binding</keyword>
<dbReference type="GO" id="GO:0003700">
    <property type="term" value="F:DNA-binding transcription factor activity"/>
    <property type="evidence" value="ECO:0007669"/>
    <property type="project" value="InterPro"/>
</dbReference>
<feature type="domain" description="HTH araC/xylS-type" evidence="4">
    <location>
        <begin position="206"/>
        <end position="304"/>
    </location>
</feature>
<dbReference type="EMBL" id="CP029255">
    <property type="protein sequence ID" value="AWK05911.1"/>
    <property type="molecule type" value="Genomic_DNA"/>
</dbReference>
<dbReference type="InterPro" id="IPR018062">
    <property type="entry name" value="HTH_AraC-typ_CS"/>
</dbReference>
<dbReference type="RefSeq" id="WP_109193341.1">
    <property type="nucleotide sequence ID" value="NZ_CP029255.1"/>
</dbReference>
<evidence type="ECO:0000313" key="5">
    <source>
        <dbReference type="EMBL" id="AWK05911.1"/>
    </source>
</evidence>
<dbReference type="Pfam" id="PF06719">
    <property type="entry name" value="AraC_N"/>
    <property type="match status" value="1"/>
</dbReference>
<organism evidence="5 6">
    <name type="scientific">Flavobacterium crocinum</name>
    <dbReference type="NCBI Taxonomy" id="2183896"/>
    <lineage>
        <taxon>Bacteria</taxon>
        <taxon>Pseudomonadati</taxon>
        <taxon>Bacteroidota</taxon>
        <taxon>Flavobacteriia</taxon>
        <taxon>Flavobacteriales</taxon>
        <taxon>Flavobacteriaceae</taxon>
        <taxon>Flavobacterium</taxon>
    </lineage>
</organism>
<dbReference type="InterPro" id="IPR009057">
    <property type="entry name" value="Homeodomain-like_sf"/>
</dbReference>
<sequence length="307" mass="35929">MNNQRFLVNPLQLSQEKSLKTLVENRTIYNLNHCELNLFETYESTKMVPLKFNDLVVTSMLRGKKVMHLFDDPEFEYLPGETVIVPSNVEMKIDFPEASKNNPTQCLALAIDQDKIAEILNFLNEQYPKEGNNMFWQLNYQNYFFYNNVEMAATINKLIKECMSTSITKDILADLTLKELLIRIIQTQTVKSLDEGKFHEINNPITEVTEYIKQNLKENMSLKSLSEKACMSTTSFYRFFKRELGMSPIEYILNEKIKCAKNLLKNPTLQINEVCYLAGFEDANYFIRLFKKYEGITPKQYQLLFIN</sequence>
<dbReference type="InterPro" id="IPR018060">
    <property type="entry name" value="HTH_AraC"/>
</dbReference>
<dbReference type="Pfam" id="PF12833">
    <property type="entry name" value="HTH_18"/>
    <property type="match status" value="1"/>
</dbReference>
<dbReference type="Proteomes" id="UP000245250">
    <property type="component" value="Chromosome"/>
</dbReference>
<dbReference type="PROSITE" id="PS01124">
    <property type="entry name" value="HTH_ARAC_FAMILY_2"/>
    <property type="match status" value="1"/>
</dbReference>
<proteinExistence type="predicted"/>
<dbReference type="PROSITE" id="PS00041">
    <property type="entry name" value="HTH_ARAC_FAMILY_1"/>
    <property type="match status" value="1"/>
</dbReference>
<reference evidence="5 6" key="1">
    <citation type="submission" date="2018-05" db="EMBL/GenBank/DDBJ databases">
        <title>Genome sequencing of Flavobacterium sp. HYN0056.</title>
        <authorList>
            <person name="Yi H."/>
            <person name="Baek C."/>
        </authorList>
    </citation>
    <scope>NUCLEOTIDE SEQUENCE [LARGE SCALE GENOMIC DNA]</scope>
    <source>
        <strain evidence="5 6">HYN0056</strain>
    </source>
</reference>
<gene>
    <name evidence="5" type="ORF">HYN56_17435</name>
</gene>
<keyword evidence="3" id="KW-0804">Transcription</keyword>
<dbReference type="PRINTS" id="PR00032">
    <property type="entry name" value="HTHARAC"/>
</dbReference>
<protein>
    <submittedName>
        <fullName evidence="5">AraC family transcriptional regulator</fullName>
    </submittedName>
</protein>
<evidence type="ECO:0000313" key="6">
    <source>
        <dbReference type="Proteomes" id="UP000245250"/>
    </source>
</evidence>
<dbReference type="SUPFAM" id="SSF46689">
    <property type="entry name" value="Homeodomain-like"/>
    <property type="match status" value="2"/>
</dbReference>
<dbReference type="OrthoDB" id="9779074at2"/>
<dbReference type="InterPro" id="IPR009594">
    <property type="entry name" value="Tscrpt_reg_HTH_AraC_N"/>
</dbReference>
<evidence type="ECO:0000256" key="1">
    <source>
        <dbReference type="ARBA" id="ARBA00023015"/>
    </source>
</evidence>
<dbReference type="Gene3D" id="1.10.10.60">
    <property type="entry name" value="Homeodomain-like"/>
    <property type="match status" value="2"/>
</dbReference>
<dbReference type="PANTHER" id="PTHR43280:SF35">
    <property type="entry name" value="RESPONSE REGULATOR"/>
    <property type="match status" value="1"/>
</dbReference>
<evidence type="ECO:0000256" key="3">
    <source>
        <dbReference type="ARBA" id="ARBA00023163"/>
    </source>
</evidence>
<keyword evidence="6" id="KW-1185">Reference proteome</keyword>
<dbReference type="AlphaFoldDB" id="A0A2S1YPC7"/>
<name>A0A2S1YPC7_9FLAO</name>
<dbReference type="InterPro" id="IPR020449">
    <property type="entry name" value="Tscrpt_reg_AraC-type_HTH"/>
</dbReference>
<dbReference type="KEGG" id="fcr:HYN56_17435"/>